<organism evidence="1 2">
    <name type="scientific">Candidatus Contendobacter odensis Run_B_J11</name>
    <dbReference type="NCBI Taxonomy" id="1400861"/>
    <lineage>
        <taxon>Bacteria</taxon>
        <taxon>Pseudomonadati</taxon>
        <taxon>Pseudomonadota</taxon>
        <taxon>Gammaproteobacteria</taxon>
        <taxon>Candidatus Competibacteraceae</taxon>
        <taxon>Candidatus Contendibacter</taxon>
    </lineage>
</organism>
<accession>A0A7U7GDK1</accession>
<gene>
    <name evidence="1" type="ORF">BN874_420022</name>
</gene>
<comment type="caution">
    <text evidence="1">The sequence shown here is derived from an EMBL/GenBank/DDBJ whole genome shotgun (WGS) entry which is preliminary data.</text>
</comment>
<dbReference type="AlphaFoldDB" id="A0A7U7GDK1"/>
<name>A0A7U7GDK1_9GAMM</name>
<protein>
    <submittedName>
        <fullName evidence="1">Uncharacterized protein</fullName>
    </submittedName>
</protein>
<dbReference type="Proteomes" id="UP000019184">
    <property type="component" value="Unassembled WGS sequence"/>
</dbReference>
<sequence length="59" mass="6813">MSMRSPPKVWGGKGDRIQDRDEFAALQKFRLTPGIARCKILKPMLRCTITFEPMNQESM</sequence>
<evidence type="ECO:0000313" key="1">
    <source>
        <dbReference type="EMBL" id="CDH46309.1"/>
    </source>
</evidence>
<dbReference type="EMBL" id="CBTK010000257">
    <property type="protein sequence ID" value="CDH46309.1"/>
    <property type="molecule type" value="Genomic_DNA"/>
</dbReference>
<proteinExistence type="predicted"/>
<evidence type="ECO:0000313" key="2">
    <source>
        <dbReference type="Proteomes" id="UP000019184"/>
    </source>
</evidence>
<reference evidence="1 2" key="1">
    <citation type="journal article" date="2014" name="ISME J.">
        <title>Candidatus Competibacter-lineage genomes retrieved from metagenomes reveal functional metabolic diversity.</title>
        <authorList>
            <person name="McIlroy S.J."/>
            <person name="Albertsen M."/>
            <person name="Andresen E.K."/>
            <person name="Saunders A.M."/>
            <person name="Kristiansen R."/>
            <person name="Stokholm-Bjerregaard M."/>
            <person name="Nielsen K.L."/>
            <person name="Nielsen P.H."/>
        </authorList>
    </citation>
    <scope>NUCLEOTIDE SEQUENCE [LARGE SCALE GENOMIC DNA]</scope>
    <source>
        <strain evidence="1 2">Run_B_J11</strain>
    </source>
</reference>
<keyword evidence="2" id="KW-1185">Reference proteome</keyword>